<evidence type="ECO:0000256" key="4">
    <source>
        <dbReference type="ARBA" id="ARBA00022771"/>
    </source>
</evidence>
<keyword evidence="3" id="KW-0677">Repeat</keyword>
<gene>
    <name evidence="12" type="primary">LOC108675841</name>
</gene>
<organism evidence="11 12">
    <name type="scientific">Hyalella azteca</name>
    <name type="common">Amphipod</name>
    <dbReference type="NCBI Taxonomy" id="294128"/>
    <lineage>
        <taxon>Eukaryota</taxon>
        <taxon>Metazoa</taxon>
        <taxon>Ecdysozoa</taxon>
        <taxon>Arthropoda</taxon>
        <taxon>Crustacea</taxon>
        <taxon>Multicrustacea</taxon>
        <taxon>Malacostraca</taxon>
        <taxon>Eumalacostraca</taxon>
        <taxon>Peracarida</taxon>
        <taxon>Amphipoda</taxon>
        <taxon>Senticaudata</taxon>
        <taxon>Talitrida</taxon>
        <taxon>Talitroidea</taxon>
        <taxon>Hyalellidae</taxon>
        <taxon>Hyalella</taxon>
    </lineage>
</organism>
<dbReference type="Gene3D" id="3.30.710.10">
    <property type="entry name" value="Potassium Channel Kv1.1, Chain A"/>
    <property type="match status" value="1"/>
</dbReference>
<keyword evidence="6" id="KW-0539">Nucleus</keyword>
<dbReference type="OrthoDB" id="6331085at2759"/>
<feature type="compositionally biased region" description="Low complexity" evidence="8">
    <location>
        <begin position="358"/>
        <end position="375"/>
    </location>
</feature>
<evidence type="ECO:0000256" key="1">
    <source>
        <dbReference type="ARBA" id="ARBA00004123"/>
    </source>
</evidence>
<dbReference type="GO" id="GO:0008270">
    <property type="term" value="F:zinc ion binding"/>
    <property type="evidence" value="ECO:0007669"/>
    <property type="project" value="UniProtKB-KW"/>
</dbReference>
<feature type="domain" description="C2H2-type" evidence="10">
    <location>
        <begin position="424"/>
        <end position="451"/>
    </location>
</feature>
<dbReference type="SUPFAM" id="SSF54695">
    <property type="entry name" value="POZ domain"/>
    <property type="match status" value="1"/>
</dbReference>
<evidence type="ECO:0000259" key="10">
    <source>
        <dbReference type="PROSITE" id="PS50157"/>
    </source>
</evidence>
<evidence type="ECO:0000313" key="11">
    <source>
        <dbReference type="Proteomes" id="UP000694843"/>
    </source>
</evidence>
<dbReference type="PANTHER" id="PTHR23110">
    <property type="entry name" value="BTB DOMAIN TRANSCRIPTION FACTOR"/>
    <property type="match status" value="1"/>
</dbReference>
<dbReference type="GO" id="GO:0048513">
    <property type="term" value="P:animal organ development"/>
    <property type="evidence" value="ECO:0007669"/>
    <property type="project" value="UniProtKB-ARBA"/>
</dbReference>
<dbReference type="Pfam" id="PF23611">
    <property type="entry name" value="zf-C2H2_16"/>
    <property type="match status" value="1"/>
</dbReference>
<keyword evidence="11" id="KW-1185">Reference proteome</keyword>
<dbReference type="GO" id="GO:0003006">
    <property type="term" value="P:developmental process involved in reproduction"/>
    <property type="evidence" value="ECO:0007669"/>
    <property type="project" value="UniProtKB-ARBA"/>
</dbReference>
<reference evidence="12" key="1">
    <citation type="submission" date="2025-08" db="UniProtKB">
        <authorList>
            <consortium name="RefSeq"/>
        </authorList>
    </citation>
    <scope>IDENTIFICATION</scope>
    <source>
        <tissue evidence="12">Whole organism</tissue>
    </source>
</reference>
<accession>A0A8B7P076</accession>
<keyword evidence="5" id="KW-0862">Zinc</keyword>
<feature type="domain" description="C2H2-type" evidence="10">
    <location>
        <begin position="396"/>
        <end position="423"/>
    </location>
</feature>
<dbReference type="PROSITE" id="PS50097">
    <property type="entry name" value="BTB"/>
    <property type="match status" value="1"/>
</dbReference>
<evidence type="ECO:0000256" key="8">
    <source>
        <dbReference type="SAM" id="MobiDB-lite"/>
    </source>
</evidence>
<dbReference type="GO" id="GO:0006357">
    <property type="term" value="P:regulation of transcription by RNA polymerase II"/>
    <property type="evidence" value="ECO:0007669"/>
    <property type="project" value="TreeGrafter"/>
</dbReference>
<feature type="region of interest" description="Disordered" evidence="8">
    <location>
        <begin position="149"/>
        <end position="183"/>
    </location>
</feature>
<dbReference type="GO" id="GO:0005634">
    <property type="term" value="C:nucleus"/>
    <property type="evidence" value="ECO:0007669"/>
    <property type="project" value="UniProtKB-SubCell"/>
</dbReference>
<evidence type="ECO:0000256" key="2">
    <source>
        <dbReference type="ARBA" id="ARBA00022723"/>
    </source>
</evidence>
<dbReference type="PANTHER" id="PTHR23110:SF98">
    <property type="entry name" value="PRE-LOLA-G, ISOFORM C-RELATED"/>
    <property type="match status" value="1"/>
</dbReference>
<evidence type="ECO:0000256" key="6">
    <source>
        <dbReference type="ARBA" id="ARBA00023242"/>
    </source>
</evidence>
<dbReference type="Proteomes" id="UP000694843">
    <property type="component" value="Unplaced"/>
</dbReference>
<dbReference type="InterPro" id="IPR000210">
    <property type="entry name" value="BTB/POZ_dom"/>
</dbReference>
<dbReference type="SMART" id="SM00225">
    <property type="entry name" value="BTB"/>
    <property type="match status" value="1"/>
</dbReference>
<dbReference type="SUPFAM" id="SSF57667">
    <property type="entry name" value="beta-beta-alpha zinc fingers"/>
    <property type="match status" value="1"/>
</dbReference>
<feature type="domain" description="BTB" evidence="9">
    <location>
        <begin position="31"/>
        <end position="96"/>
    </location>
</feature>
<dbReference type="InterPro" id="IPR056438">
    <property type="entry name" value="Znf-C2H2_CTCF"/>
</dbReference>
<feature type="region of interest" description="Disordered" evidence="8">
    <location>
        <begin position="343"/>
        <end position="375"/>
    </location>
</feature>
<evidence type="ECO:0000259" key="9">
    <source>
        <dbReference type="PROSITE" id="PS50097"/>
    </source>
</evidence>
<evidence type="ECO:0000256" key="7">
    <source>
        <dbReference type="PROSITE-ProRule" id="PRU00042"/>
    </source>
</evidence>
<dbReference type="PROSITE" id="PS50157">
    <property type="entry name" value="ZINC_FINGER_C2H2_2"/>
    <property type="match status" value="2"/>
</dbReference>
<dbReference type="SMART" id="SM00355">
    <property type="entry name" value="ZnF_C2H2"/>
    <property type="match status" value="2"/>
</dbReference>
<comment type="subcellular location">
    <subcellularLocation>
        <location evidence="1">Nucleus</location>
    </subcellularLocation>
</comment>
<keyword evidence="2" id="KW-0479">Metal-binding</keyword>
<evidence type="ECO:0000256" key="5">
    <source>
        <dbReference type="ARBA" id="ARBA00022833"/>
    </source>
</evidence>
<sequence length="455" mass="50780">MTAGLLSLKWNNHQSTFISMLTDIRCKESLSDVTLLCGDKFYPLHKFVLSTCSEYFENIFQKTTCKHPVVVLKDISSEDFEALLHYMYIGEVNVVQEKLSSLIKAAESLQIKGLAGPDDVEKDVSSENPSPCRAKRVLNVAKEDISYSKKKRKLSTTSSEDGGHHSDITQTRSDGKRSKSLRLNAMKTEDSNTILNPKTKDLHEDVYSSCMESEGNFIEVNQSNGQYADVKVEPEEEDVTSCLDLQDSKHLLQGQYLDNNQDNGSQTGESLDPSHLEVLSGWNECIGNDTFESSLSSYQEHSVLSDPCASATDHFPHAEAYLEETPNNLAFSTRLLNSAFPLTIPHQPVPRSSRGRKQSSSSHSHSRSLSAFAHSSSSLQRNTSVRSSSFSGARMLHCSVCSYTTNRPAKLTIHMRTHTGEKPFACHLCSYRSARKESVRTHMRLHDRDANANLM</sequence>
<dbReference type="KEGG" id="hazt:108675841"/>
<dbReference type="FunFam" id="3.30.160.60:FF:000630">
    <property type="entry name" value="Zinc finger protein 180"/>
    <property type="match status" value="1"/>
</dbReference>
<dbReference type="GO" id="GO:0048666">
    <property type="term" value="P:neuron development"/>
    <property type="evidence" value="ECO:0007669"/>
    <property type="project" value="UniProtKB-ARBA"/>
</dbReference>
<feature type="compositionally biased region" description="Basic and acidic residues" evidence="8">
    <location>
        <begin position="161"/>
        <end position="177"/>
    </location>
</feature>
<dbReference type="Pfam" id="PF00651">
    <property type="entry name" value="BTB"/>
    <property type="match status" value="1"/>
</dbReference>
<dbReference type="InterPro" id="IPR013087">
    <property type="entry name" value="Znf_C2H2_type"/>
</dbReference>
<dbReference type="RefSeq" id="XP_018019370.2">
    <property type="nucleotide sequence ID" value="XM_018163881.2"/>
</dbReference>
<name>A0A8B7P076_HYAAZ</name>
<evidence type="ECO:0000313" key="12">
    <source>
        <dbReference type="RefSeq" id="XP_018019370.2"/>
    </source>
</evidence>
<keyword evidence="4 7" id="KW-0863">Zinc-finger</keyword>
<dbReference type="OMA" id="VICQKSY"/>
<evidence type="ECO:0000256" key="3">
    <source>
        <dbReference type="ARBA" id="ARBA00022737"/>
    </source>
</evidence>
<dbReference type="InterPro" id="IPR036236">
    <property type="entry name" value="Znf_C2H2_sf"/>
</dbReference>
<dbReference type="InterPro" id="IPR011333">
    <property type="entry name" value="SKP1/BTB/POZ_sf"/>
</dbReference>
<dbReference type="InterPro" id="IPR051095">
    <property type="entry name" value="Dros_DevTransReg"/>
</dbReference>
<dbReference type="GeneID" id="108675841"/>
<protein>
    <submittedName>
        <fullName evidence="12">Zinc finger and BTB domain-containing protein 7C</fullName>
    </submittedName>
</protein>
<proteinExistence type="predicted"/>
<dbReference type="Gene3D" id="3.30.160.60">
    <property type="entry name" value="Classic Zinc Finger"/>
    <property type="match status" value="2"/>
</dbReference>
<dbReference type="CDD" id="cd18315">
    <property type="entry name" value="BTB_POZ_BAB-like"/>
    <property type="match status" value="1"/>
</dbReference>
<dbReference type="AlphaFoldDB" id="A0A8B7P076"/>